<dbReference type="InterPro" id="IPR036866">
    <property type="entry name" value="RibonucZ/Hydroxyglut_hydro"/>
</dbReference>
<feature type="transmembrane region" description="Helical" evidence="1">
    <location>
        <begin position="6"/>
        <end position="26"/>
    </location>
</feature>
<evidence type="ECO:0000313" key="4">
    <source>
        <dbReference type="Proteomes" id="UP000231464"/>
    </source>
</evidence>
<dbReference type="CDD" id="cd07731">
    <property type="entry name" value="ComA-like_MBL-fold"/>
    <property type="match status" value="1"/>
</dbReference>
<evidence type="ECO:0000259" key="2">
    <source>
        <dbReference type="SMART" id="SM00849"/>
    </source>
</evidence>
<dbReference type="Gene3D" id="3.60.15.10">
    <property type="entry name" value="Ribonuclease Z/Hydroxyacylglutathione hydrolase-like"/>
    <property type="match status" value="1"/>
</dbReference>
<dbReference type="InterPro" id="IPR052159">
    <property type="entry name" value="Competence_DNA_uptake"/>
</dbReference>
<name>A0A2M6WAV0_9BACT</name>
<evidence type="ECO:0000256" key="1">
    <source>
        <dbReference type="SAM" id="Phobius"/>
    </source>
</evidence>
<keyword evidence="1" id="KW-0472">Membrane</keyword>
<sequence>MRVFNYKTFFIIIILLALLVASYFYYIHENQKQEILFFDVGQGDAIFVNLAGNNEILIDGGPDNSVLYKLGRFMPLYDRSLELMILTHHHEDHLFGLIEVLKRYRVKKILMYCESAKENLTDVLTEFFDLIAKEKAQILCAEDLTKLDLNSALLIMIYPKKNCAVCAADPGGNNSSLVFRLDIDQGEKILLTGDIEEKAEKEILATNAPGILKSDILKVPHHGSETSLIEEFLAEVSPEKAVISVGQDNKFGHPSLRTIKRLERMGVEILRTDEMGDIIIKE</sequence>
<feature type="domain" description="Metallo-beta-lactamase" evidence="2">
    <location>
        <begin position="42"/>
        <end position="247"/>
    </location>
</feature>
<dbReference type="PANTHER" id="PTHR30619:SF1">
    <property type="entry name" value="RECOMBINATION PROTEIN 2"/>
    <property type="match status" value="1"/>
</dbReference>
<keyword evidence="1" id="KW-0812">Transmembrane</keyword>
<evidence type="ECO:0000313" key="3">
    <source>
        <dbReference type="EMBL" id="PIT89904.1"/>
    </source>
</evidence>
<comment type="caution">
    <text evidence="3">The sequence shown here is derived from an EMBL/GenBank/DDBJ whole genome shotgun (WGS) entry which is preliminary data.</text>
</comment>
<keyword evidence="1" id="KW-1133">Transmembrane helix</keyword>
<dbReference type="InterPro" id="IPR035681">
    <property type="entry name" value="ComA-like_MBL"/>
</dbReference>
<dbReference type="Proteomes" id="UP000231464">
    <property type="component" value="Unassembled WGS sequence"/>
</dbReference>
<protein>
    <recommendedName>
        <fullName evidence="2">Metallo-beta-lactamase domain-containing protein</fullName>
    </recommendedName>
</protein>
<dbReference type="SMART" id="SM00849">
    <property type="entry name" value="Lactamase_B"/>
    <property type="match status" value="1"/>
</dbReference>
<accession>A0A2M6WAV0</accession>
<reference evidence="4" key="1">
    <citation type="submission" date="2017-09" db="EMBL/GenBank/DDBJ databases">
        <title>Depth-based differentiation of microbial function through sediment-hosted aquifers and enrichment of novel symbionts in the deep terrestrial subsurface.</title>
        <authorList>
            <person name="Probst A.J."/>
            <person name="Ladd B."/>
            <person name="Jarett J.K."/>
            <person name="Geller-Mcgrath D.E."/>
            <person name="Sieber C.M.K."/>
            <person name="Emerson J.B."/>
            <person name="Anantharaman K."/>
            <person name="Thomas B.C."/>
            <person name="Malmstrom R."/>
            <person name="Stieglmeier M."/>
            <person name="Klingl A."/>
            <person name="Woyke T."/>
            <person name="Ryan C.M."/>
            <person name="Banfield J.F."/>
        </authorList>
    </citation>
    <scope>NUCLEOTIDE SEQUENCE [LARGE SCALE GENOMIC DNA]</scope>
</reference>
<dbReference type="EMBL" id="PFBP01000022">
    <property type="protein sequence ID" value="PIT89904.1"/>
    <property type="molecule type" value="Genomic_DNA"/>
</dbReference>
<dbReference type="InterPro" id="IPR001279">
    <property type="entry name" value="Metallo-B-lactamas"/>
</dbReference>
<gene>
    <name evidence="3" type="ORF">COU23_01425</name>
</gene>
<organism evidence="3 4">
    <name type="scientific">Candidatus Kuenenbacteria bacterium CG10_big_fil_rev_8_21_14_0_10_36_11</name>
    <dbReference type="NCBI Taxonomy" id="1974618"/>
    <lineage>
        <taxon>Bacteria</taxon>
        <taxon>Candidatus Kueneniibacteriota</taxon>
    </lineage>
</organism>
<dbReference type="Pfam" id="PF00753">
    <property type="entry name" value="Lactamase_B"/>
    <property type="match status" value="1"/>
</dbReference>
<dbReference type="AlphaFoldDB" id="A0A2M6WAV0"/>
<proteinExistence type="predicted"/>
<dbReference type="SUPFAM" id="SSF56281">
    <property type="entry name" value="Metallo-hydrolase/oxidoreductase"/>
    <property type="match status" value="1"/>
</dbReference>
<dbReference type="PANTHER" id="PTHR30619">
    <property type="entry name" value="DNA INTERNALIZATION/COMPETENCE PROTEIN COMEC/REC2"/>
    <property type="match status" value="1"/>
</dbReference>